<name>X1IDT9_9ZZZZ</name>
<sequence>HVITDDKMGTNVPGIFAAGDARHNSARQAITAAGDGATAAFYAEKFLGKYD</sequence>
<dbReference type="AlphaFoldDB" id="X1IDT9"/>
<accession>X1IDT9</accession>
<dbReference type="SUPFAM" id="SSF51905">
    <property type="entry name" value="FAD/NAD(P)-binding domain"/>
    <property type="match status" value="1"/>
</dbReference>
<gene>
    <name evidence="1" type="ORF">S03H2_61057</name>
</gene>
<dbReference type="InterPro" id="IPR036188">
    <property type="entry name" value="FAD/NAD-bd_sf"/>
</dbReference>
<dbReference type="Gene3D" id="3.50.50.60">
    <property type="entry name" value="FAD/NAD(P)-binding domain"/>
    <property type="match status" value="1"/>
</dbReference>
<evidence type="ECO:0000313" key="1">
    <source>
        <dbReference type="EMBL" id="GAH80556.1"/>
    </source>
</evidence>
<evidence type="ECO:0008006" key="2">
    <source>
        <dbReference type="Google" id="ProtNLM"/>
    </source>
</evidence>
<protein>
    <recommendedName>
        <fullName evidence="2">FAD/NAD(P)-binding domain-containing protein</fullName>
    </recommendedName>
</protein>
<reference evidence="1" key="1">
    <citation type="journal article" date="2014" name="Front. Microbiol.">
        <title>High frequency of phylogenetically diverse reductive dehalogenase-homologous genes in deep subseafloor sedimentary metagenomes.</title>
        <authorList>
            <person name="Kawai M."/>
            <person name="Futagami T."/>
            <person name="Toyoda A."/>
            <person name="Takaki Y."/>
            <person name="Nishi S."/>
            <person name="Hori S."/>
            <person name="Arai W."/>
            <person name="Tsubouchi T."/>
            <person name="Morono Y."/>
            <person name="Uchiyama I."/>
            <person name="Ito T."/>
            <person name="Fujiyama A."/>
            <person name="Inagaki F."/>
            <person name="Takami H."/>
        </authorList>
    </citation>
    <scope>NUCLEOTIDE SEQUENCE</scope>
    <source>
        <strain evidence="1">Expedition CK06-06</strain>
    </source>
</reference>
<feature type="non-terminal residue" evidence="1">
    <location>
        <position position="1"/>
    </location>
</feature>
<proteinExistence type="predicted"/>
<comment type="caution">
    <text evidence="1">The sequence shown here is derived from an EMBL/GenBank/DDBJ whole genome shotgun (WGS) entry which is preliminary data.</text>
</comment>
<dbReference type="EMBL" id="BARU01039387">
    <property type="protein sequence ID" value="GAH80556.1"/>
    <property type="molecule type" value="Genomic_DNA"/>
</dbReference>
<organism evidence="1">
    <name type="scientific">marine sediment metagenome</name>
    <dbReference type="NCBI Taxonomy" id="412755"/>
    <lineage>
        <taxon>unclassified sequences</taxon>
        <taxon>metagenomes</taxon>
        <taxon>ecological metagenomes</taxon>
    </lineage>
</organism>